<dbReference type="RefSeq" id="WP_080040947.1">
    <property type="nucleotide sequence ID" value="NZ_CP017717.1"/>
</dbReference>
<comment type="similarity">
    <text evidence="2">Belongs to the NADH dehydrogenase family.</text>
</comment>
<evidence type="ECO:0000256" key="3">
    <source>
        <dbReference type="ARBA" id="ARBA00022630"/>
    </source>
</evidence>
<dbReference type="InterPro" id="IPR036188">
    <property type="entry name" value="FAD/NAD-bd_sf"/>
</dbReference>
<evidence type="ECO:0000256" key="2">
    <source>
        <dbReference type="ARBA" id="ARBA00005272"/>
    </source>
</evidence>
<dbReference type="GO" id="GO:0019646">
    <property type="term" value="P:aerobic electron transport chain"/>
    <property type="evidence" value="ECO:0007669"/>
    <property type="project" value="TreeGrafter"/>
</dbReference>
<dbReference type="SUPFAM" id="SSF51905">
    <property type="entry name" value="FAD/NAD(P)-binding domain"/>
    <property type="match status" value="1"/>
</dbReference>
<reference evidence="8" key="1">
    <citation type="journal article" date="2017" name="Med. Chem. Commun.">
        <title>Nonomuraea sp. ATCC 55076 harbours the largest actinomycete chromosome to date and the kistamicin biosynthetic gene cluster.</title>
        <authorList>
            <person name="Nazari B."/>
            <person name="Forneris C.C."/>
            <person name="Gibson M.I."/>
            <person name="Moon K."/>
            <person name="Schramma K.R."/>
            <person name="Seyedsayamdost M.R."/>
        </authorList>
    </citation>
    <scope>NUCLEOTIDE SEQUENCE [LARGE SCALE GENOMIC DNA]</scope>
    <source>
        <strain evidence="8">ATCC 55076</strain>
    </source>
</reference>
<dbReference type="PRINTS" id="PR00368">
    <property type="entry name" value="FADPNR"/>
</dbReference>
<dbReference type="PANTHER" id="PTHR42913">
    <property type="entry name" value="APOPTOSIS-INDUCING FACTOR 1"/>
    <property type="match status" value="1"/>
</dbReference>
<feature type="domain" description="FAD/NAD(P)-binding" evidence="6">
    <location>
        <begin position="3"/>
        <end position="299"/>
    </location>
</feature>
<comment type="cofactor">
    <cofactor evidence="1">
        <name>FAD</name>
        <dbReference type="ChEBI" id="CHEBI:57692"/>
    </cofactor>
</comment>
<dbReference type="KEGG" id="noa:BKM31_27445"/>
<protein>
    <submittedName>
        <fullName evidence="7">FAD-dependent oxidoreductase</fullName>
    </submittedName>
</protein>
<dbReference type="STRING" id="1909395.BKM31_27445"/>
<dbReference type="PANTHER" id="PTHR42913:SF3">
    <property type="entry name" value="64 KDA MITOCHONDRIAL NADH DEHYDROGENASE (EUROFUNG)"/>
    <property type="match status" value="1"/>
</dbReference>
<proteinExistence type="inferred from homology"/>
<evidence type="ECO:0000256" key="1">
    <source>
        <dbReference type="ARBA" id="ARBA00001974"/>
    </source>
</evidence>
<keyword evidence="3" id="KW-0285">Flavoprotein</keyword>
<dbReference type="Pfam" id="PF07992">
    <property type="entry name" value="Pyr_redox_2"/>
    <property type="match status" value="1"/>
</dbReference>
<evidence type="ECO:0000256" key="4">
    <source>
        <dbReference type="ARBA" id="ARBA00022827"/>
    </source>
</evidence>
<sequence length="387" mass="41203">MTDILVLGGGYTGVTAALRAARRTRRTGGRVTLVNASPRFTERLRLHRTAAGERLADHALTDVLAGGGVQFVLGRVAAIDPERHEVRLDPSPGHEARTLRYDKLVYALGTVTDVTVPGVAEHAYVYDDHTATVRLSRHLDTLTRGTVVVAGGGLTGVESATELAEARPHLHVVLLTRGRPGAMMGAGARAYLDRALQRLGVEVRAGVEITKVLPDGVELAGGELIHSDATLWTTGTRGLPQAAASGLAVDERGRIVVDAALRSVSHPDVYAVGDAAAITQSFGILHGTCQGGIPSALAAADSLAATLRGRRARPFRFGFFHQPVSLGRKDAVIQFTRPDDSPRRWYLTGRAAIAYKETVSDSPFTLFRLLKRGLVPVRAFGLTAGRS</sequence>
<dbReference type="InterPro" id="IPR051169">
    <property type="entry name" value="NADH-Q_oxidoreductase"/>
</dbReference>
<keyword evidence="8" id="KW-1185">Reference proteome</keyword>
<keyword evidence="5" id="KW-0560">Oxidoreductase</keyword>
<gene>
    <name evidence="7" type="ORF">BKM31_27445</name>
</gene>
<evidence type="ECO:0000313" key="7">
    <source>
        <dbReference type="EMBL" id="AQZ64698.1"/>
    </source>
</evidence>
<dbReference type="InterPro" id="IPR023753">
    <property type="entry name" value="FAD/NAD-binding_dom"/>
</dbReference>
<dbReference type="PRINTS" id="PR00411">
    <property type="entry name" value="PNDRDTASEI"/>
</dbReference>
<dbReference type="AlphaFoldDB" id="A0A1V0A3D7"/>
<dbReference type="Proteomes" id="UP000190797">
    <property type="component" value="Chromosome"/>
</dbReference>
<dbReference type="GO" id="GO:0003955">
    <property type="term" value="F:NAD(P)H dehydrogenase (quinone) activity"/>
    <property type="evidence" value="ECO:0007669"/>
    <property type="project" value="TreeGrafter"/>
</dbReference>
<name>A0A1V0A3D7_9ACTN</name>
<evidence type="ECO:0000259" key="6">
    <source>
        <dbReference type="Pfam" id="PF07992"/>
    </source>
</evidence>
<dbReference type="EMBL" id="CP017717">
    <property type="protein sequence ID" value="AQZ64698.1"/>
    <property type="molecule type" value="Genomic_DNA"/>
</dbReference>
<dbReference type="OrthoDB" id="9784880at2"/>
<keyword evidence="4" id="KW-0274">FAD</keyword>
<evidence type="ECO:0000313" key="8">
    <source>
        <dbReference type="Proteomes" id="UP000190797"/>
    </source>
</evidence>
<organism evidence="7 8">
    <name type="scientific">[Actinomadura] parvosata subsp. kistnae</name>
    <dbReference type="NCBI Taxonomy" id="1909395"/>
    <lineage>
        <taxon>Bacteria</taxon>
        <taxon>Bacillati</taxon>
        <taxon>Actinomycetota</taxon>
        <taxon>Actinomycetes</taxon>
        <taxon>Streptosporangiales</taxon>
        <taxon>Streptosporangiaceae</taxon>
        <taxon>Nonomuraea</taxon>
    </lineage>
</organism>
<accession>A0A1V0A3D7</accession>
<evidence type="ECO:0000256" key="5">
    <source>
        <dbReference type="ARBA" id="ARBA00023002"/>
    </source>
</evidence>
<dbReference type="Gene3D" id="3.50.50.100">
    <property type="match status" value="1"/>
</dbReference>